<feature type="compositionally biased region" description="Acidic residues" evidence="1">
    <location>
        <begin position="84"/>
        <end position="95"/>
    </location>
</feature>
<dbReference type="Pfam" id="PF04720">
    <property type="entry name" value="PDDEXK_6"/>
    <property type="match status" value="1"/>
</dbReference>
<dbReference type="PANTHER" id="PTHR31579">
    <property type="entry name" value="OS03G0796600 PROTEIN"/>
    <property type="match status" value="1"/>
</dbReference>
<sequence>MIADPHSLKRTAPIAPGPIINIRDGGITARYKRATAALDERARARLWGRSGSESSASSSEADSAELADLVDSFYDAAAERGGSGDDEIIEPEWDSETNCGGRVGRDSTRALEAALGESEDDSVADRIRVEVERAIKLVGSSSDGFRRRVVTRLRNKGFNAGVCKSSWERSGSLPAGSHEYIDVITRDDGTARYIVEINIAAEFEIARPSTAYLKLLQPLPAVLVAKPEHLKEVVRVMCAAATESIKSAGMHVPRGEGRSTCSRSGSAPIQERPPETRRRKMRDIAEEDERRPNGPEFRRTGDSVEWTLGGAQT</sequence>
<organism evidence="2">
    <name type="scientific">Ananas comosus var. bracteatus</name>
    <name type="common">red pineapple</name>
    <dbReference type="NCBI Taxonomy" id="296719"/>
    <lineage>
        <taxon>Eukaryota</taxon>
        <taxon>Viridiplantae</taxon>
        <taxon>Streptophyta</taxon>
        <taxon>Embryophyta</taxon>
        <taxon>Tracheophyta</taxon>
        <taxon>Spermatophyta</taxon>
        <taxon>Magnoliopsida</taxon>
        <taxon>Liliopsida</taxon>
        <taxon>Poales</taxon>
        <taxon>Bromeliaceae</taxon>
        <taxon>Bromelioideae</taxon>
        <taxon>Ananas</taxon>
    </lineage>
</organism>
<dbReference type="EMBL" id="CAJEUB010000004">
    <property type="protein sequence ID" value="CAD1845651.1"/>
    <property type="molecule type" value="Genomic_DNA"/>
</dbReference>
<gene>
    <name evidence="2" type="ORF">CB5_LOCUS28862</name>
</gene>
<proteinExistence type="predicted"/>
<accession>A0A6V7QRY7</accession>
<evidence type="ECO:0000256" key="1">
    <source>
        <dbReference type="SAM" id="MobiDB-lite"/>
    </source>
</evidence>
<dbReference type="PANTHER" id="PTHR31579:SF42">
    <property type="entry name" value="DUF506 FAMILY PROTEIN (DUF506)"/>
    <property type="match status" value="1"/>
</dbReference>
<dbReference type="AlphaFoldDB" id="A0A6V7QRY7"/>
<reference evidence="2" key="1">
    <citation type="submission" date="2020-07" db="EMBL/GenBank/DDBJ databases">
        <authorList>
            <person name="Lin J."/>
        </authorList>
    </citation>
    <scope>NUCLEOTIDE SEQUENCE</scope>
</reference>
<dbReference type="InterPro" id="IPR006502">
    <property type="entry name" value="PDDEXK-like"/>
</dbReference>
<feature type="region of interest" description="Disordered" evidence="1">
    <location>
        <begin position="250"/>
        <end position="313"/>
    </location>
</feature>
<protein>
    <recommendedName>
        <fullName evidence="3">DUF506 family protein</fullName>
    </recommendedName>
</protein>
<evidence type="ECO:0008006" key="3">
    <source>
        <dbReference type="Google" id="ProtNLM"/>
    </source>
</evidence>
<dbReference type="NCBIfam" id="TIGR01615">
    <property type="entry name" value="A_thal_3542"/>
    <property type="match status" value="1"/>
</dbReference>
<name>A0A6V7QRY7_ANACO</name>
<evidence type="ECO:0000313" key="2">
    <source>
        <dbReference type="EMBL" id="CAD1845651.1"/>
    </source>
</evidence>
<feature type="region of interest" description="Disordered" evidence="1">
    <location>
        <begin position="80"/>
        <end position="104"/>
    </location>
</feature>
<feature type="compositionally biased region" description="Basic and acidic residues" evidence="1">
    <location>
        <begin position="272"/>
        <end position="302"/>
    </location>
</feature>